<gene>
    <name evidence="6" type="ORF">S03H2_52643</name>
</gene>
<proteinExistence type="predicted"/>
<accession>X1HDT9</accession>
<comment type="caution">
    <text evidence="6">The sequence shown here is derived from an EMBL/GenBank/DDBJ whole genome shotgun (WGS) entry which is preliminary data.</text>
</comment>
<dbReference type="GO" id="GO:0012505">
    <property type="term" value="C:endomembrane system"/>
    <property type="evidence" value="ECO:0007669"/>
    <property type="project" value="UniProtKB-SubCell"/>
</dbReference>
<dbReference type="AlphaFoldDB" id="X1HDT9"/>
<feature type="transmembrane region" description="Helical" evidence="5">
    <location>
        <begin position="52"/>
        <end position="72"/>
    </location>
</feature>
<evidence type="ECO:0000313" key="6">
    <source>
        <dbReference type="EMBL" id="GAH67567.1"/>
    </source>
</evidence>
<feature type="transmembrane region" description="Helical" evidence="5">
    <location>
        <begin position="78"/>
        <end position="102"/>
    </location>
</feature>
<keyword evidence="2 5" id="KW-0812">Transmembrane</keyword>
<evidence type="ECO:0000256" key="1">
    <source>
        <dbReference type="ARBA" id="ARBA00004127"/>
    </source>
</evidence>
<sequence>MSLTPVFELGLWNAWIFILLVLLPLPLVVLFRKSVFKKTASIHASILTETENKIFIFSKIIMLSAFIYSIFLPLRLGIIWFSIGLPIYLLGLILQTIAWVNVATSPVDEPVTKGLYRYSRHPMYVTLQLIFIGTGIASASWLFLLLSIILIITHFYNAIPEERECLKAYGNAYREYMNRTPRWIGIPKSV</sequence>
<dbReference type="PANTHER" id="PTHR12714">
    <property type="entry name" value="PROTEIN-S ISOPRENYLCYSTEINE O-METHYLTRANSFERASE"/>
    <property type="match status" value="1"/>
</dbReference>
<protein>
    <recommendedName>
        <fullName evidence="7">Steroid 5-alpha reductase C-terminal domain-containing protein</fullName>
    </recommendedName>
</protein>
<organism evidence="6">
    <name type="scientific">marine sediment metagenome</name>
    <dbReference type="NCBI Taxonomy" id="412755"/>
    <lineage>
        <taxon>unclassified sequences</taxon>
        <taxon>metagenomes</taxon>
        <taxon>ecological metagenomes</taxon>
    </lineage>
</organism>
<evidence type="ECO:0000256" key="3">
    <source>
        <dbReference type="ARBA" id="ARBA00022989"/>
    </source>
</evidence>
<dbReference type="EMBL" id="BARU01033445">
    <property type="protein sequence ID" value="GAH67567.1"/>
    <property type="molecule type" value="Genomic_DNA"/>
</dbReference>
<keyword evidence="4 5" id="KW-0472">Membrane</keyword>
<feature type="transmembrane region" description="Helical" evidence="5">
    <location>
        <begin position="123"/>
        <end position="156"/>
    </location>
</feature>
<dbReference type="InterPro" id="IPR007318">
    <property type="entry name" value="Phopholipid_MeTrfase"/>
</dbReference>
<dbReference type="GO" id="GO:0016740">
    <property type="term" value="F:transferase activity"/>
    <property type="evidence" value="ECO:0007669"/>
    <property type="project" value="UniProtKB-ARBA"/>
</dbReference>
<keyword evidence="3 5" id="KW-1133">Transmembrane helix</keyword>
<evidence type="ECO:0000256" key="4">
    <source>
        <dbReference type="ARBA" id="ARBA00023136"/>
    </source>
</evidence>
<evidence type="ECO:0008006" key="7">
    <source>
        <dbReference type="Google" id="ProtNLM"/>
    </source>
</evidence>
<dbReference type="PANTHER" id="PTHR12714:SF9">
    <property type="entry name" value="PROTEIN-S-ISOPRENYLCYSTEINE O-METHYLTRANSFERASE"/>
    <property type="match status" value="1"/>
</dbReference>
<comment type="subcellular location">
    <subcellularLocation>
        <location evidence="1">Endomembrane system</location>
        <topology evidence="1">Multi-pass membrane protein</topology>
    </subcellularLocation>
</comment>
<dbReference type="Gene3D" id="1.20.120.1630">
    <property type="match status" value="1"/>
</dbReference>
<evidence type="ECO:0000256" key="5">
    <source>
        <dbReference type="SAM" id="Phobius"/>
    </source>
</evidence>
<name>X1HDT9_9ZZZZ</name>
<dbReference type="Pfam" id="PF04191">
    <property type="entry name" value="PEMT"/>
    <property type="match status" value="1"/>
</dbReference>
<evidence type="ECO:0000256" key="2">
    <source>
        <dbReference type="ARBA" id="ARBA00022692"/>
    </source>
</evidence>
<reference evidence="6" key="1">
    <citation type="journal article" date="2014" name="Front. Microbiol.">
        <title>High frequency of phylogenetically diverse reductive dehalogenase-homologous genes in deep subseafloor sedimentary metagenomes.</title>
        <authorList>
            <person name="Kawai M."/>
            <person name="Futagami T."/>
            <person name="Toyoda A."/>
            <person name="Takaki Y."/>
            <person name="Nishi S."/>
            <person name="Hori S."/>
            <person name="Arai W."/>
            <person name="Tsubouchi T."/>
            <person name="Morono Y."/>
            <person name="Uchiyama I."/>
            <person name="Ito T."/>
            <person name="Fujiyama A."/>
            <person name="Inagaki F."/>
            <person name="Takami H."/>
        </authorList>
    </citation>
    <scope>NUCLEOTIDE SEQUENCE</scope>
    <source>
        <strain evidence="6">Expedition CK06-06</strain>
    </source>
</reference>
<feature type="transmembrane region" description="Helical" evidence="5">
    <location>
        <begin position="12"/>
        <end position="31"/>
    </location>
</feature>